<dbReference type="EMBL" id="LLXL01009158">
    <property type="protein sequence ID" value="PKK44323.1"/>
    <property type="molecule type" value="Genomic_DNA"/>
</dbReference>
<gene>
    <name evidence="2" type="ORF">RhiirC2_804102</name>
</gene>
<dbReference type="AlphaFoldDB" id="A0A2N1L4M3"/>
<feature type="region of interest" description="Disordered" evidence="1">
    <location>
        <begin position="1"/>
        <end position="87"/>
    </location>
</feature>
<comment type="caution">
    <text evidence="2">The sequence shown here is derived from an EMBL/GenBank/DDBJ whole genome shotgun (WGS) entry which is preliminary data.</text>
</comment>
<feature type="compositionally biased region" description="Polar residues" evidence="1">
    <location>
        <begin position="43"/>
        <end position="53"/>
    </location>
</feature>
<feature type="compositionally biased region" description="Low complexity" evidence="1">
    <location>
        <begin position="32"/>
        <end position="42"/>
    </location>
</feature>
<evidence type="ECO:0000313" key="3">
    <source>
        <dbReference type="Proteomes" id="UP000233469"/>
    </source>
</evidence>
<feature type="compositionally biased region" description="Low complexity" evidence="1">
    <location>
        <begin position="72"/>
        <end position="87"/>
    </location>
</feature>
<evidence type="ECO:0000256" key="1">
    <source>
        <dbReference type="SAM" id="MobiDB-lite"/>
    </source>
</evidence>
<reference evidence="2 3" key="2">
    <citation type="submission" date="2017-10" db="EMBL/GenBank/DDBJ databases">
        <title>Extensive intraspecific genome diversity in a model arbuscular mycorrhizal fungus.</title>
        <authorList>
            <person name="Chen E.C.H."/>
            <person name="Morin E."/>
            <person name="Baudet D."/>
            <person name="Noel J."/>
            <person name="Ndikumana S."/>
            <person name="Charron P."/>
            <person name="St-Onge C."/>
            <person name="Giorgi J."/>
            <person name="Grigoriev I.V."/>
            <person name="Roux C."/>
            <person name="Martin F.M."/>
            <person name="Corradi N."/>
        </authorList>
    </citation>
    <scope>NUCLEOTIDE SEQUENCE [LARGE SCALE GENOMIC DNA]</scope>
    <source>
        <strain evidence="2 3">C2</strain>
    </source>
</reference>
<protein>
    <submittedName>
        <fullName evidence="2">Uncharacterized protein</fullName>
    </submittedName>
</protein>
<proteinExistence type="predicted"/>
<feature type="non-terminal residue" evidence="2">
    <location>
        <position position="1"/>
    </location>
</feature>
<evidence type="ECO:0000313" key="2">
    <source>
        <dbReference type="EMBL" id="PKK44323.1"/>
    </source>
</evidence>
<accession>A0A2N1L4M3</accession>
<dbReference type="Proteomes" id="UP000233469">
    <property type="component" value="Unassembled WGS sequence"/>
</dbReference>
<organism evidence="2 3">
    <name type="scientific">Rhizophagus irregularis</name>
    <dbReference type="NCBI Taxonomy" id="588596"/>
    <lineage>
        <taxon>Eukaryota</taxon>
        <taxon>Fungi</taxon>
        <taxon>Fungi incertae sedis</taxon>
        <taxon>Mucoromycota</taxon>
        <taxon>Glomeromycotina</taxon>
        <taxon>Glomeromycetes</taxon>
        <taxon>Glomerales</taxon>
        <taxon>Glomeraceae</taxon>
        <taxon>Rhizophagus</taxon>
    </lineage>
</organism>
<name>A0A2N1L4M3_9GLOM</name>
<feature type="compositionally biased region" description="Polar residues" evidence="1">
    <location>
        <begin position="60"/>
        <end position="71"/>
    </location>
</feature>
<sequence length="87" mass="9752">EENFQLKEVNIQHLNQQIPPSLYRRNSREGRNSPNNSGSSSSTVINYGESNQGWDAPNNDYDNQSQGWDGQSHNSPSLSLHTPHSSN</sequence>
<reference evidence="2 3" key="1">
    <citation type="submission" date="2016-04" db="EMBL/GenBank/DDBJ databases">
        <title>Genome analyses suggest a sexual origin of heterokaryosis in a supposedly ancient asexual fungus.</title>
        <authorList>
            <person name="Ropars J."/>
            <person name="Sedzielewska K."/>
            <person name="Noel J."/>
            <person name="Charron P."/>
            <person name="Farinelli L."/>
            <person name="Marton T."/>
            <person name="Kruger M."/>
            <person name="Pelin A."/>
            <person name="Brachmann A."/>
            <person name="Corradi N."/>
        </authorList>
    </citation>
    <scope>NUCLEOTIDE SEQUENCE [LARGE SCALE GENOMIC DNA]</scope>
    <source>
        <strain evidence="2 3">C2</strain>
    </source>
</reference>